<feature type="compositionally biased region" description="Basic and acidic residues" evidence="1">
    <location>
        <begin position="33"/>
        <end position="51"/>
    </location>
</feature>
<feature type="compositionally biased region" description="Basic and acidic residues" evidence="1">
    <location>
        <begin position="1"/>
        <end position="26"/>
    </location>
</feature>
<dbReference type="GeneID" id="92945395"/>
<organism evidence="2 3">
    <name type="scientific">Clostridium butyricum</name>
    <dbReference type="NCBI Taxonomy" id="1492"/>
    <lineage>
        <taxon>Bacteria</taxon>
        <taxon>Bacillati</taxon>
        <taxon>Bacillota</taxon>
        <taxon>Clostridia</taxon>
        <taxon>Eubacteriales</taxon>
        <taxon>Clostridiaceae</taxon>
        <taxon>Clostridium</taxon>
    </lineage>
</organism>
<evidence type="ECO:0000313" key="3">
    <source>
        <dbReference type="Proteomes" id="UP000515243"/>
    </source>
</evidence>
<dbReference type="Proteomes" id="UP000515243">
    <property type="component" value="Chromosome 1"/>
</dbReference>
<dbReference type="EMBL" id="CP040626">
    <property type="protein sequence ID" value="QMW92132.1"/>
    <property type="molecule type" value="Genomic_DNA"/>
</dbReference>
<reference evidence="2 3" key="1">
    <citation type="submission" date="2019-05" db="EMBL/GenBank/DDBJ databases">
        <authorList>
            <person name="Schori C."/>
            <person name="Ahrens C."/>
        </authorList>
    </citation>
    <scope>NUCLEOTIDE SEQUENCE [LARGE SCALE GENOMIC DNA]</scope>
    <source>
        <strain evidence="2 3">DSM 10702</strain>
    </source>
</reference>
<dbReference type="RefSeq" id="WP_035762211.1">
    <property type="nucleotide sequence ID" value="NZ_AP019716.1"/>
</dbReference>
<feature type="region of interest" description="Disordered" evidence="1">
    <location>
        <begin position="1"/>
        <end position="51"/>
    </location>
</feature>
<name>A0AAP9RGV4_CLOBU</name>
<protein>
    <submittedName>
        <fullName evidence="2">Uncharacterized protein</fullName>
    </submittedName>
</protein>
<evidence type="ECO:0000313" key="2">
    <source>
        <dbReference type="EMBL" id="QMW92132.1"/>
    </source>
</evidence>
<dbReference type="AlphaFoldDB" id="A0AAP9RGV4"/>
<accession>A0AAP9RGV4</accession>
<gene>
    <name evidence="2" type="ORF">FF104_14440</name>
</gene>
<evidence type="ECO:0000256" key="1">
    <source>
        <dbReference type="SAM" id="MobiDB-lite"/>
    </source>
</evidence>
<proteinExistence type="predicted"/>
<sequence>MEFKLNKIDTDIRKKMQEQTKEDKVHGSSSISVKKDKKENDKYNDSNYKKNQKDDKKKFFTIDGVKYNKKELDVKGEKIERLNEENSKGRMLDTRK</sequence>